<reference evidence="1 3" key="1">
    <citation type="submission" date="2016-06" db="EMBL/GenBank/DDBJ databases">
        <authorList>
            <person name="Kjaerup R.B."/>
            <person name="Dalgaard T.S."/>
            <person name="Juul-Madsen H.R."/>
        </authorList>
    </citation>
    <scope>NUCLEOTIDE SEQUENCE [LARGE SCALE GENOMIC DNA]</scope>
    <source>
        <strain evidence="1">Orrdi1</strain>
    </source>
</reference>
<keyword evidence="3" id="KW-1185">Reference proteome</keyword>
<name>A0A1C3K1D7_9BURK</name>
<evidence type="ECO:0000313" key="2">
    <source>
        <dbReference type="EMBL" id="SOE49127.1"/>
    </source>
</evidence>
<evidence type="ECO:0000313" key="1">
    <source>
        <dbReference type="EMBL" id="SBT25333.1"/>
    </source>
</evidence>
<gene>
    <name evidence="1" type="ORF">ODI_03636</name>
    <name evidence="2" type="ORF">ODI_R1859</name>
</gene>
<dbReference type="AlphaFoldDB" id="A0A1C3K1D7"/>
<dbReference type="EMBL" id="FLRC01000017">
    <property type="protein sequence ID" value="SBT25333.1"/>
    <property type="molecule type" value="Genomic_DNA"/>
</dbReference>
<sequence length="82" mass="8373">MQCQGRAAIGVEPRLSHRGANVGLLLAGRASLAQFVLQASVIRLAGLDVCQLGVSLSSVSLLPITGCLLVASCDRPQGTDTA</sequence>
<dbReference type="EMBL" id="LT907988">
    <property type="protein sequence ID" value="SOE49127.1"/>
    <property type="molecule type" value="Genomic_DNA"/>
</dbReference>
<dbReference type="KEGG" id="odi:ODI_R1859"/>
<dbReference type="Proteomes" id="UP000078558">
    <property type="component" value="Chromosome I"/>
</dbReference>
<evidence type="ECO:0000313" key="3">
    <source>
        <dbReference type="Proteomes" id="UP000078558"/>
    </source>
</evidence>
<organism evidence="1 3">
    <name type="scientific">Orrella dioscoreae</name>
    <dbReference type="NCBI Taxonomy" id="1851544"/>
    <lineage>
        <taxon>Bacteria</taxon>
        <taxon>Pseudomonadati</taxon>
        <taxon>Pseudomonadota</taxon>
        <taxon>Betaproteobacteria</taxon>
        <taxon>Burkholderiales</taxon>
        <taxon>Alcaligenaceae</taxon>
        <taxon>Orrella</taxon>
    </lineage>
</organism>
<dbReference type="STRING" id="1851544.ODI_03636"/>
<accession>A0A1C3K1D7</accession>
<protein>
    <submittedName>
        <fullName evidence="1">Uncharacterized protein</fullName>
    </submittedName>
</protein>
<proteinExistence type="predicted"/>
<reference evidence="2 3" key="2">
    <citation type="submission" date="2017-08" db="EMBL/GenBank/DDBJ databases">
        <authorList>
            <person name="de Groot N.N."/>
        </authorList>
    </citation>
    <scope>NUCLEOTIDE SEQUENCE [LARGE SCALE GENOMIC DNA]</scope>
    <source>
        <strain evidence="2">Orrdi1</strain>
    </source>
</reference>